<protein>
    <submittedName>
        <fullName evidence="1">Uncharacterized protein</fullName>
    </submittedName>
</protein>
<accession>A0A8S1VPC3</accession>
<reference evidence="1" key="1">
    <citation type="submission" date="2021-01" db="EMBL/GenBank/DDBJ databases">
        <authorList>
            <consortium name="Genoscope - CEA"/>
            <person name="William W."/>
        </authorList>
    </citation>
    <scope>NUCLEOTIDE SEQUENCE</scope>
</reference>
<dbReference type="Proteomes" id="UP000683925">
    <property type="component" value="Unassembled WGS sequence"/>
</dbReference>
<dbReference type="AlphaFoldDB" id="A0A8S1VPC3"/>
<evidence type="ECO:0000313" key="1">
    <source>
        <dbReference type="EMBL" id="CAD8177409.1"/>
    </source>
</evidence>
<evidence type="ECO:0000313" key="2">
    <source>
        <dbReference type="Proteomes" id="UP000683925"/>
    </source>
</evidence>
<dbReference type="OMA" id="NERILCC"/>
<gene>
    <name evidence="1" type="ORF">POCTA_138.1.T0690005</name>
</gene>
<name>A0A8S1VPC3_PAROT</name>
<dbReference type="OrthoDB" id="309516at2759"/>
<sequence>MIEKEEELHCSLKHKIPILMVAFDTTLKRNERILCCQCMENLGSKAQLMSFKKFVVIIEENQKLKYESVENVIMIRIKRIEELNKIFFIKI</sequence>
<organism evidence="1 2">
    <name type="scientific">Paramecium octaurelia</name>
    <dbReference type="NCBI Taxonomy" id="43137"/>
    <lineage>
        <taxon>Eukaryota</taxon>
        <taxon>Sar</taxon>
        <taxon>Alveolata</taxon>
        <taxon>Ciliophora</taxon>
        <taxon>Intramacronucleata</taxon>
        <taxon>Oligohymenophorea</taxon>
        <taxon>Peniculida</taxon>
        <taxon>Parameciidae</taxon>
        <taxon>Paramecium</taxon>
    </lineage>
</organism>
<dbReference type="EMBL" id="CAJJDP010000068">
    <property type="protein sequence ID" value="CAD8177409.1"/>
    <property type="molecule type" value="Genomic_DNA"/>
</dbReference>
<keyword evidence="2" id="KW-1185">Reference proteome</keyword>
<proteinExistence type="predicted"/>
<comment type="caution">
    <text evidence="1">The sequence shown here is derived from an EMBL/GenBank/DDBJ whole genome shotgun (WGS) entry which is preliminary data.</text>
</comment>